<dbReference type="InterPro" id="IPR011009">
    <property type="entry name" value="Kinase-like_dom_sf"/>
</dbReference>
<feature type="domain" description="Gnk2-homologous" evidence="18">
    <location>
        <begin position="110"/>
        <end position="216"/>
    </location>
</feature>
<comment type="subcellular location">
    <subcellularLocation>
        <location evidence="1">Membrane</location>
        <topology evidence="1">Single-pass membrane protein</topology>
    </subcellularLocation>
</comment>
<feature type="compositionally biased region" description="Polar residues" evidence="15">
    <location>
        <begin position="3099"/>
        <end position="3110"/>
    </location>
</feature>
<evidence type="ECO:0000256" key="10">
    <source>
        <dbReference type="ARBA" id="ARBA00022989"/>
    </source>
</evidence>
<feature type="domain" description="Gnk2-homologous" evidence="18">
    <location>
        <begin position="1726"/>
        <end position="1830"/>
    </location>
</feature>
<dbReference type="PROSITE" id="PS50011">
    <property type="entry name" value="PROTEIN_KINASE_DOM"/>
    <property type="match status" value="4"/>
</dbReference>
<evidence type="ECO:0000256" key="7">
    <source>
        <dbReference type="ARBA" id="ARBA00022741"/>
    </source>
</evidence>
<dbReference type="InterPro" id="IPR002902">
    <property type="entry name" value="GNK2"/>
</dbReference>
<dbReference type="Gene3D" id="3.30.200.20">
    <property type="entry name" value="Phosphorylase Kinase, domain 1"/>
    <property type="match status" value="5"/>
</dbReference>
<feature type="region of interest" description="Disordered" evidence="15">
    <location>
        <begin position="3086"/>
        <end position="3123"/>
    </location>
</feature>
<dbReference type="CDD" id="cd23509">
    <property type="entry name" value="Gnk2-like"/>
    <property type="match status" value="7"/>
</dbReference>
<feature type="region of interest" description="Disordered" evidence="15">
    <location>
        <begin position="2656"/>
        <end position="2683"/>
    </location>
</feature>
<dbReference type="InterPro" id="IPR017441">
    <property type="entry name" value="Protein_kinase_ATP_BS"/>
</dbReference>
<feature type="binding site" evidence="14">
    <location>
        <position position="2077"/>
    </location>
    <ligand>
        <name>ATP</name>
        <dbReference type="ChEBI" id="CHEBI:30616"/>
    </ligand>
</feature>
<evidence type="ECO:0000256" key="1">
    <source>
        <dbReference type="ARBA" id="ARBA00004167"/>
    </source>
</evidence>
<keyword evidence="12" id="KW-0675">Receptor</keyword>
<dbReference type="Proteomes" id="UP000824890">
    <property type="component" value="Unassembled WGS sequence"/>
</dbReference>
<name>A0ABQ8E1B7_BRANA</name>
<dbReference type="CDD" id="cd14066">
    <property type="entry name" value="STKc_IRAK"/>
    <property type="match status" value="3"/>
</dbReference>
<sequence>FLFTFASGENGSWKPLNLVRAVCFSHGHVTKLASHATRTGHSLLSSPLFHMERDRSASDPLAERLLQGSSPIVSFACSVDDASIASKKMGKKSSVSILCFLLISSTPIFVSAQTCNEAAGTFKLNSPYDKNRLLINSTLASNVTAHAGYFNGSIGVGPDRVYALGMCAPDAEPQACSYCIQEASDSILNTCLNQTEAFVWSGDEFICLVRYSSKSFSGVLALEPITPFYNQNDIREENQKEFDSVWDGLVLPMITRISSSVRNSSSTSSLSLSGKYYSKDVAPVPVYGNILVLLQCTPDISSKDCSLCLETSVDYYKKWFHTKRGTILLRPSCFFRWELYNFSGAFDNINAQHPPSLPPPKNKKVSVGIILAIVVGIVVTIVLISVGLVVFKRKKKNQDMQLPTESVQFDFKTIEAATSNFSEANKLGAGGFGEVYKGILMNGTEVAVKRLSKTSGQGEGEFKNEVVVVAKLQHRNLVRLLGFSLQGEEKLLVYEFVPNKSLDYFLVDASKRILLDWTTRHNIIGGISRGILYLHQDSRLKIIHRDLKASNILLDADMNPKIADFGMARIFGMDQTVDNTSRVVGTFGYMPPEYVTHGQFSMKSDVYSFGVLILEIISGKKNSSFYQIDGLVNNLVTYVWRLWEDKSLPDLIDPGIKEDCNIDEVVRYIHIGLLCVQENPADRPTMSTIHQMLTTSSITLPVPLPPGFFFGNRSGTTSSSQGLEPNQSSSKSFTCSVDEATITEVNPHGDSLSVGAIVGIVAAIIVIVLVLLALAFVFYRRRKSHQEVDFQCEFIVAGDDISTTHSLQFDFKTVEAATDNFSRSNRLGQGGFGEVYKGILPNGTEVAVKRLSKTSGQCALLEFKNEVLVVAKLQHRNLVKVLGCCLEPEEKIIVYEFVPNNSLDYLLFDPTKQGQLDWTMRYKIISGIARGILYLHQDSRLIIIHRDLKASNILLDADMNPKITGFGMARITMVGQTLENTSRIVGTYGYMAPEYAMHGQFSTKSDVYSFGVLVLEIVIGKRNSSFQETDSNDSNLVTSAWKLWRNGSPLELVDPTVRKTCDSSEVTRCIHIALLCVQENPMDRPTLSTIILMLTSNTVTLPVPHQPGFFFKSTRDQDLSAEDLESGQSTGKCVPFSINDESIIVFLFVFISSCAVSVSAQQCFNFSDSFTPNHAYDVNRRALLSSLSSEVTANNDFYTTDQMGQDQNRAYGLGMCIPGSDRQNCSNCIYFASDGLIDRCSNQTEGVAWAGFDTFCMVRYSNRSFFGSLDMEAVIQSLEAEPVIQVTLTDFDNAWEALMRRVIAEATSSSSGSNTMYYGADRQQLGTSRSIYGFVQCSKDISPSKCEQCLRKNVDDYRSCCSGRQRGITERPSCFMRWDLDPFFGVFEDNTAPAPTPPPEKGNRKIPIGVVVGITGVLTFVISMLLSLGVALCIRRKAHQENGNERRSRTTYGTAPPDIDDITTSGSYQFDFREIEAATCNFQKSNKLGHLVKFTRHNGTFQNGTEVAVKRLSTNSGQGEQEFKNEVLLVAKLQHRNLVRLLGFSVEGAERILVYDGYMPPEYVANGQFSMKSDVYSFGVLILEIIGGKKNSSFHKIDGSLRNLVTYVWRLWNNESLLELVDPAVGENYDKHEVTRCIHIGLLCAQENPADRPTMSTIFQMLTNTSITLHVPQPPGFFFRDGASPLAEGLTIGQSSIITMSSCTSFIFLVLFSLLASYRAYAQNPHYTYHSCSNTTTYTRNSTYSTNLKTLLSSFSSPDASYSTGFQNATVGRDPDRVTGLFLCRGDVSPEVCRSCVAYSVNETLTRCPNEKEVVLYYEECMLRYSHRNILSTLVYEGGFFMFNGNISSNQEDRFEDLVSNTMNQAADKAANSSRKFYTIKANWTALQSLYGLVQCTPDLTRYDCLRCLHQSIDGIPLNRIGGRLFWPSCNARYELYLFFNENDTRTPPEQHAPPPPQPSPLPPPPASTSPVSSLTRTGKHHENSKVLTVAIVVGIVVAVLIFIAGYCFLAKRTKKTSDNAPAFYGDDITTIESLQLDYVIIQAATNNYSENNKIGEGGFGEVYKGTFANGVEVAVKRLSKSSRQGDTEFKNEVAVVAKLQHRNLVRLLGFSLEQKERILVYEYVPNKSLDYFLFDPAKHGQLNWTLRYKIIEGIARGILYLHQDSRLTIIHRDLKASNILLDRDMNPKVADFGMARIFGMDQTQDNTSKIVGTYGYMSPEYALHGQFSMKSDVYSFGVLVLEIISGMKNNSFYEIDGAHDLVTYAWKLWGNGTALNLVDPIIIDNCHNSEVVRCIHIGLLCVQEDPVDRPTFSTIFVMLTSDTVTLPVPRQPGFFVQSRPERDPLDSDQSITTKSDPTSVDDASITDIYSPIRQLDWSNWTMRYKIISWIARGILYLHQDSSLTIIHCNLKVKNILLDSDLNPKKCGFWHELMLKILVTYTIHVQIQQLIQETALTSPISKPFCLLSLPLTPPTPPDSRTPRWDTTSTGSRDFSFAGEMSLQKFAFAASPSPSTKPYLGVRMRVRLCSITTSACSDTLTGPFYRQLTAICNEGGLIRLNGNVSSNQEDRFEDLVSTMMNHAADKAANSSRKFYTIKANWTALETLYGLVQCTPDLSRYDCLRCLHQSIEMLGTLIWPSCNARYELYLFFNETGTGTPSEQQASPPPQRLLPPPPASTSPVSSLPRPGKHWNFKMVIVAIVVAIVVAVLLSIAGYCFLAKRTKKTSDNAPAFYVCFGSHLIATAYCATGDDITTIESLQLDYRIIQAATNNYSENNKIGQGGFGEVYKGTFPNGVEVAVKRLSKSSKQGDTEFNNEVAVAAKLQHRNLVRLLGFSLEQKKRILVYEYVPNKSLDYFLFGQLHLLLYFNYSLAIFLNTHIINLSNCNSWMHTQTLKTKVSWTGLTDTRSLEGFLGGFFISIKIHGSQLYTVTLKQADINPKVANFGMAKIFGMDQTHDNTSEIVGTYGYMAPEYAIHGQFSMKSDVYSFGVLVLEIISGMKNNSFNEIDGAHDLVTYAWRLWSNGRALHLVDPIIIDNCPNSEVVRCIHIGLLCVQEDPVERPTFSTIFVMLTSQTVTLPVPRQPGFFVQSRPGRDPLDSDQSTTTKSDPTSVDDASITDIYSR</sequence>
<feature type="domain" description="Protein kinase" evidence="17">
    <location>
        <begin position="821"/>
        <end position="1109"/>
    </location>
</feature>
<keyword evidence="4 16" id="KW-0812">Transmembrane</keyword>
<evidence type="ECO:0000256" key="16">
    <source>
        <dbReference type="SAM" id="Phobius"/>
    </source>
</evidence>
<keyword evidence="13" id="KW-0325">Glycoprotein</keyword>
<dbReference type="InterPro" id="IPR038408">
    <property type="entry name" value="GNK2_sf"/>
</dbReference>
<evidence type="ECO:0000256" key="11">
    <source>
        <dbReference type="ARBA" id="ARBA00023136"/>
    </source>
</evidence>
<evidence type="ECO:0000256" key="8">
    <source>
        <dbReference type="ARBA" id="ARBA00022777"/>
    </source>
</evidence>
<feature type="transmembrane region" description="Helical" evidence="16">
    <location>
        <begin position="754"/>
        <end position="779"/>
    </location>
</feature>
<dbReference type="PROSITE" id="PS00108">
    <property type="entry name" value="PROTEIN_KINASE_ST"/>
    <property type="match status" value="3"/>
</dbReference>
<evidence type="ECO:0000256" key="2">
    <source>
        <dbReference type="ARBA" id="ARBA00022527"/>
    </source>
</evidence>
<feature type="compositionally biased region" description="Pro residues" evidence="15">
    <location>
        <begin position="1951"/>
        <end position="1968"/>
    </location>
</feature>
<dbReference type="PANTHER" id="PTHR27002">
    <property type="entry name" value="RECEPTOR-LIKE SERINE/THREONINE-PROTEIN KINASE SD1-8"/>
    <property type="match status" value="1"/>
</dbReference>
<keyword evidence="5" id="KW-0732">Signal</keyword>
<keyword evidence="6" id="KW-0677">Repeat</keyword>
<dbReference type="Gene3D" id="3.30.430.20">
    <property type="entry name" value="Gnk2 domain, C-X8-C-X2-C motif"/>
    <property type="match status" value="7"/>
</dbReference>
<keyword evidence="2" id="KW-0723">Serine/threonine-protein kinase</keyword>
<evidence type="ECO:0000256" key="9">
    <source>
        <dbReference type="ARBA" id="ARBA00022840"/>
    </source>
</evidence>
<feature type="transmembrane region" description="Helical" evidence="16">
    <location>
        <begin position="1987"/>
        <end position="2007"/>
    </location>
</feature>
<dbReference type="Gene3D" id="1.10.510.10">
    <property type="entry name" value="Transferase(Phosphotransferase) domain 1"/>
    <property type="match status" value="6"/>
</dbReference>
<evidence type="ECO:0000256" key="3">
    <source>
        <dbReference type="ARBA" id="ARBA00022679"/>
    </source>
</evidence>
<dbReference type="EMBL" id="JAGKQM010000003">
    <property type="protein sequence ID" value="KAH0935415.1"/>
    <property type="molecule type" value="Genomic_DNA"/>
</dbReference>
<evidence type="ECO:0000313" key="19">
    <source>
        <dbReference type="EMBL" id="KAH0935415.1"/>
    </source>
</evidence>
<dbReference type="InterPro" id="IPR000719">
    <property type="entry name" value="Prot_kinase_dom"/>
</dbReference>
<feature type="transmembrane region" description="Helical" evidence="16">
    <location>
        <begin position="2695"/>
        <end position="2718"/>
    </location>
</feature>
<keyword evidence="8" id="KW-0418">Kinase</keyword>
<dbReference type="Pfam" id="PF07714">
    <property type="entry name" value="PK_Tyr_Ser-Thr"/>
    <property type="match status" value="6"/>
</dbReference>
<accession>A0ABQ8E1B7</accession>
<feature type="domain" description="Protein kinase" evidence="17">
    <location>
        <begin position="2049"/>
        <end position="2335"/>
    </location>
</feature>
<dbReference type="PROSITE" id="PS00107">
    <property type="entry name" value="PROTEIN_KINASE_ATP"/>
    <property type="match status" value="4"/>
</dbReference>
<protein>
    <submittedName>
        <fullName evidence="19">Uncharacterized protein</fullName>
    </submittedName>
</protein>
<feature type="domain" description="Protein kinase" evidence="17">
    <location>
        <begin position="421"/>
        <end position="693"/>
    </location>
</feature>
<dbReference type="InterPro" id="IPR001245">
    <property type="entry name" value="Ser-Thr/Tyr_kinase_cat_dom"/>
</dbReference>
<reference evidence="19 20" key="1">
    <citation type="submission" date="2021-05" db="EMBL/GenBank/DDBJ databases">
        <title>Genome Assembly of Synthetic Allotetraploid Brassica napus Reveals Homoeologous Exchanges between Subgenomes.</title>
        <authorList>
            <person name="Davis J.T."/>
        </authorList>
    </citation>
    <scope>NUCLEOTIDE SEQUENCE [LARGE SCALE GENOMIC DNA]</scope>
    <source>
        <strain evidence="20">cv. Da-Ae</strain>
        <tissue evidence="19">Seedling</tissue>
    </source>
</reference>
<dbReference type="PANTHER" id="PTHR27002:SF799">
    <property type="entry name" value="CYSTEINE-RICH RECEPTOR-LIKE PROTEIN KINASE 10"/>
    <property type="match status" value="1"/>
</dbReference>
<feature type="domain" description="Gnk2-homologous" evidence="18">
    <location>
        <begin position="1836"/>
        <end position="1939"/>
    </location>
</feature>
<keyword evidence="9 14" id="KW-0067">ATP-binding</keyword>
<dbReference type="InterPro" id="IPR008271">
    <property type="entry name" value="Ser/Thr_kinase_AS"/>
</dbReference>
<feature type="transmembrane region" description="Helical" evidence="16">
    <location>
        <begin position="365"/>
        <end position="391"/>
    </location>
</feature>
<dbReference type="PROSITE" id="PS51473">
    <property type="entry name" value="GNK2"/>
    <property type="match status" value="7"/>
</dbReference>
<dbReference type="SUPFAM" id="SSF56112">
    <property type="entry name" value="Protein kinase-like (PK-like)"/>
    <property type="match status" value="6"/>
</dbReference>
<evidence type="ECO:0000256" key="15">
    <source>
        <dbReference type="SAM" id="MobiDB-lite"/>
    </source>
</evidence>
<feature type="binding site" evidence="14">
    <location>
        <position position="2800"/>
    </location>
    <ligand>
        <name>ATP</name>
        <dbReference type="ChEBI" id="CHEBI:30616"/>
    </ligand>
</feature>
<evidence type="ECO:0000256" key="4">
    <source>
        <dbReference type="ARBA" id="ARBA00022692"/>
    </source>
</evidence>
<feature type="binding site" evidence="14">
    <location>
        <position position="449"/>
    </location>
    <ligand>
        <name>ATP</name>
        <dbReference type="ChEBI" id="CHEBI:30616"/>
    </ligand>
</feature>
<feature type="domain" description="Gnk2-homologous" evidence="18">
    <location>
        <begin position="1158"/>
        <end position="1265"/>
    </location>
</feature>
<evidence type="ECO:0000256" key="14">
    <source>
        <dbReference type="PROSITE-ProRule" id="PRU10141"/>
    </source>
</evidence>
<evidence type="ECO:0000259" key="18">
    <source>
        <dbReference type="PROSITE" id="PS51473"/>
    </source>
</evidence>
<dbReference type="Pfam" id="PF01657">
    <property type="entry name" value="Stress-antifung"/>
    <property type="match status" value="7"/>
</dbReference>
<feature type="domain" description="Gnk2-homologous" evidence="18">
    <location>
        <begin position="1272"/>
        <end position="1383"/>
    </location>
</feature>
<feature type="domain" description="Gnk2-homologous" evidence="18">
    <location>
        <begin position="2552"/>
        <end position="2662"/>
    </location>
</feature>
<feature type="compositionally biased region" description="Pro residues" evidence="15">
    <location>
        <begin position="2664"/>
        <end position="2677"/>
    </location>
</feature>
<feature type="compositionally biased region" description="Polar residues" evidence="15">
    <location>
        <begin position="2348"/>
        <end position="2359"/>
    </location>
</feature>
<keyword evidence="10 16" id="KW-1133">Transmembrane helix</keyword>
<organism evidence="19 20">
    <name type="scientific">Brassica napus</name>
    <name type="common">Rape</name>
    <dbReference type="NCBI Taxonomy" id="3708"/>
    <lineage>
        <taxon>Eukaryota</taxon>
        <taxon>Viridiplantae</taxon>
        <taxon>Streptophyta</taxon>
        <taxon>Embryophyta</taxon>
        <taxon>Tracheophyta</taxon>
        <taxon>Spermatophyta</taxon>
        <taxon>Magnoliopsida</taxon>
        <taxon>eudicotyledons</taxon>
        <taxon>Gunneridae</taxon>
        <taxon>Pentapetalae</taxon>
        <taxon>rosids</taxon>
        <taxon>malvids</taxon>
        <taxon>Brassicales</taxon>
        <taxon>Brassicaceae</taxon>
        <taxon>Brassiceae</taxon>
        <taxon>Brassica</taxon>
    </lineage>
</organism>
<evidence type="ECO:0000256" key="5">
    <source>
        <dbReference type="ARBA" id="ARBA00022729"/>
    </source>
</evidence>
<evidence type="ECO:0000313" key="20">
    <source>
        <dbReference type="Proteomes" id="UP000824890"/>
    </source>
</evidence>
<feature type="domain" description="Protein kinase" evidence="17">
    <location>
        <begin position="2772"/>
        <end position="3076"/>
    </location>
</feature>
<feature type="binding site" evidence="14">
    <location>
        <position position="849"/>
    </location>
    <ligand>
        <name>ATP</name>
        <dbReference type="ChEBI" id="CHEBI:30616"/>
    </ligand>
</feature>
<keyword evidence="11 16" id="KW-0472">Membrane</keyword>
<feature type="transmembrane region" description="Helical" evidence="16">
    <location>
        <begin position="1408"/>
        <end position="1432"/>
    </location>
</feature>
<comment type="caution">
    <text evidence="19">The sequence shown here is derived from an EMBL/GenBank/DDBJ whole genome shotgun (WGS) entry which is preliminary data.</text>
</comment>
<proteinExistence type="predicted"/>
<keyword evidence="20" id="KW-1185">Reference proteome</keyword>
<evidence type="ECO:0000259" key="17">
    <source>
        <dbReference type="PROSITE" id="PS50011"/>
    </source>
</evidence>
<feature type="domain" description="Gnk2-homologous" evidence="18">
    <location>
        <begin position="222"/>
        <end position="342"/>
    </location>
</feature>
<dbReference type="SMART" id="SM00220">
    <property type="entry name" value="S_TKc"/>
    <property type="match status" value="4"/>
</dbReference>
<evidence type="ECO:0000256" key="6">
    <source>
        <dbReference type="ARBA" id="ARBA00022737"/>
    </source>
</evidence>
<keyword evidence="7 14" id="KW-0547">Nucleotide-binding</keyword>
<feature type="region of interest" description="Disordered" evidence="15">
    <location>
        <begin position="1945"/>
        <end position="1980"/>
    </location>
</feature>
<gene>
    <name evidence="19" type="ORF">HID58_012532</name>
</gene>
<evidence type="ECO:0000256" key="13">
    <source>
        <dbReference type="ARBA" id="ARBA00023180"/>
    </source>
</evidence>
<keyword evidence="3" id="KW-0808">Transferase</keyword>
<feature type="region of interest" description="Disordered" evidence="15">
    <location>
        <begin position="2337"/>
        <end position="2360"/>
    </location>
</feature>
<feature type="non-terminal residue" evidence="19">
    <location>
        <position position="1"/>
    </location>
</feature>
<evidence type="ECO:0000256" key="12">
    <source>
        <dbReference type="ARBA" id="ARBA00023170"/>
    </source>
</evidence>